<sequence>MVLLTLPQLERHLFGAADVLRGRMTGPEYRDYIFGMLFLKRSSDEFQEEYERRYQKRLEDTGSAETARKHAERHSTYPDHLFVPARARWWAGPKSKHPALYETRGGSVSTYWLAWRVNSSR</sequence>
<dbReference type="OrthoDB" id="9784823at2"/>
<proteinExistence type="inferred from homology"/>
<dbReference type="InterPro" id="IPR038333">
    <property type="entry name" value="T1MK-like_N_sf"/>
</dbReference>
<protein>
    <submittedName>
        <fullName evidence="4">HsdM N-terminal domain</fullName>
    </submittedName>
</protein>
<keyword evidence="2" id="KW-0680">Restriction system</keyword>
<dbReference type="EMBL" id="JYFN01000013">
    <property type="protein sequence ID" value="KJE23515.1"/>
    <property type="molecule type" value="Genomic_DNA"/>
</dbReference>
<gene>
    <name evidence="4" type="ORF">FF36_02221</name>
</gene>
<dbReference type="AlphaFoldDB" id="A0A0D8BHH0"/>
<dbReference type="SUPFAM" id="SSF53335">
    <property type="entry name" value="S-adenosyl-L-methionine-dependent methyltransferases"/>
    <property type="match status" value="1"/>
</dbReference>
<comment type="similarity">
    <text evidence="1">Belongs to the N(4)/N(6)-methyltransferase family.</text>
</comment>
<name>A0A0D8BHH0_9ACTN</name>
<dbReference type="RefSeq" id="WP_055866318.1">
    <property type="nucleotide sequence ID" value="NZ_JYFN01000013.1"/>
</dbReference>
<evidence type="ECO:0000313" key="5">
    <source>
        <dbReference type="Proteomes" id="UP000032545"/>
    </source>
</evidence>
<feature type="domain" description="N6 adenine-specific DNA methyltransferase N-terminal" evidence="3">
    <location>
        <begin position="9"/>
        <end position="89"/>
    </location>
</feature>
<reference evidence="5" key="1">
    <citation type="submission" date="2015-02" db="EMBL/GenBank/DDBJ databases">
        <title>Draft Genome of Frankia sp. CpI1-S.</title>
        <authorList>
            <person name="Oshone R.T."/>
            <person name="Ngom M."/>
            <person name="Ghodhbane-Gtari F."/>
            <person name="Gtari M."/>
            <person name="Morris K."/>
            <person name="Thomas K."/>
            <person name="Sen A."/>
            <person name="Tisa L.S."/>
        </authorList>
    </citation>
    <scope>NUCLEOTIDE SEQUENCE [LARGE SCALE GENOMIC DNA]</scope>
    <source>
        <strain evidence="5">CpI1-S</strain>
    </source>
</reference>
<keyword evidence="5" id="KW-1185">Reference proteome</keyword>
<reference evidence="4 5" key="2">
    <citation type="journal article" date="2016" name="Genome Announc.">
        <title>Permanent Draft Genome Sequences for Two Variants of Frankia sp. Strain CpI1, the First Frankia Strain Isolated from Root Nodules of Comptonia peregrina.</title>
        <authorList>
            <person name="Oshone R."/>
            <person name="Hurst S.G.IV."/>
            <person name="Abebe-Akele F."/>
            <person name="Simpson S."/>
            <person name="Morris K."/>
            <person name="Thomas W.K."/>
            <person name="Tisa L.S."/>
        </authorList>
    </citation>
    <scope>NUCLEOTIDE SEQUENCE [LARGE SCALE GENOMIC DNA]</scope>
    <source>
        <strain evidence="5">CpI1-S</strain>
    </source>
</reference>
<comment type="caution">
    <text evidence="4">The sequence shown here is derived from an EMBL/GenBank/DDBJ whole genome shotgun (WGS) entry which is preliminary data.</text>
</comment>
<dbReference type="Gene3D" id="1.20.1260.30">
    <property type="match status" value="1"/>
</dbReference>
<evidence type="ECO:0000256" key="2">
    <source>
        <dbReference type="ARBA" id="ARBA00022747"/>
    </source>
</evidence>
<evidence type="ECO:0000313" key="4">
    <source>
        <dbReference type="EMBL" id="KJE23515.1"/>
    </source>
</evidence>
<dbReference type="Pfam" id="PF12161">
    <property type="entry name" value="HsdM_N"/>
    <property type="match status" value="1"/>
</dbReference>
<evidence type="ECO:0000256" key="1">
    <source>
        <dbReference type="ARBA" id="ARBA00006594"/>
    </source>
</evidence>
<dbReference type="InterPro" id="IPR029063">
    <property type="entry name" value="SAM-dependent_MTases_sf"/>
</dbReference>
<accession>A0A0D8BHH0</accession>
<evidence type="ECO:0000259" key="3">
    <source>
        <dbReference type="Pfam" id="PF12161"/>
    </source>
</evidence>
<organism evidence="4 5">
    <name type="scientific">Frankia torreyi</name>
    <dbReference type="NCBI Taxonomy" id="1856"/>
    <lineage>
        <taxon>Bacteria</taxon>
        <taxon>Bacillati</taxon>
        <taxon>Actinomycetota</taxon>
        <taxon>Actinomycetes</taxon>
        <taxon>Frankiales</taxon>
        <taxon>Frankiaceae</taxon>
        <taxon>Frankia</taxon>
    </lineage>
</organism>
<dbReference type="Proteomes" id="UP000032545">
    <property type="component" value="Unassembled WGS sequence"/>
</dbReference>
<dbReference type="InterPro" id="IPR022749">
    <property type="entry name" value="D12N6_MeTrfase_N"/>
</dbReference>
<dbReference type="GO" id="GO:0009307">
    <property type="term" value="P:DNA restriction-modification system"/>
    <property type="evidence" value="ECO:0007669"/>
    <property type="project" value="UniProtKB-KW"/>
</dbReference>